<dbReference type="EMBL" id="QZKI01000112">
    <property type="protein sequence ID" value="RJP66710.1"/>
    <property type="molecule type" value="Genomic_DNA"/>
</dbReference>
<dbReference type="GO" id="GO:0004540">
    <property type="term" value="F:RNA nuclease activity"/>
    <property type="evidence" value="ECO:0007669"/>
    <property type="project" value="InterPro"/>
</dbReference>
<reference evidence="2 3" key="1">
    <citation type="journal article" date="2017" name="ISME J.">
        <title>Energy and carbon metabolisms in a deep terrestrial subsurface fluid microbial community.</title>
        <authorList>
            <person name="Momper L."/>
            <person name="Jungbluth S.P."/>
            <person name="Lee M.D."/>
            <person name="Amend J.P."/>
        </authorList>
    </citation>
    <scope>NUCLEOTIDE SEQUENCE [LARGE SCALE GENOMIC DNA]</scope>
    <source>
        <strain evidence="2">SURF_17</strain>
    </source>
</reference>
<feature type="domain" description="NYN" evidence="1">
    <location>
        <begin position="9"/>
        <end position="161"/>
    </location>
</feature>
<name>A0A419ESR6_9BACT</name>
<dbReference type="PANTHER" id="PTHR35458">
    <property type="entry name" value="SLR0755 PROTEIN"/>
    <property type="match status" value="1"/>
</dbReference>
<dbReference type="Pfam" id="PF01936">
    <property type="entry name" value="NYN"/>
    <property type="match status" value="1"/>
</dbReference>
<dbReference type="CDD" id="cd10911">
    <property type="entry name" value="PIN_LabA"/>
    <property type="match status" value="1"/>
</dbReference>
<evidence type="ECO:0000259" key="1">
    <source>
        <dbReference type="Pfam" id="PF01936"/>
    </source>
</evidence>
<dbReference type="InterPro" id="IPR021139">
    <property type="entry name" value="NYN"/>
</dbReference>
<dbReference type="Proteomes" id="UP000285961">
    <property type="component" value="Unassembled WGS sequence"/>
</dbReference>
<dbReference type="PANTHER" id="PTHR35458:SF8">
    <property type="entry name" value="SLR0650 PROTEIN"/>
    <property type="match status" value="1"/>
</dbReference>
<accession>A0A419ESR6</accession>
<proteinExistence type="predicted"/>
<dbReference type="AlphaFoldDB" id="A0A419ESR6"/>
<sequence>MISRYVKGRVAVYIDAANVYYSCKDLEWKIDYKKLLDYLRRETNLVQISFYTATDPDSVRQQKFLDFLEINGYRVRSKKVKFIKTPTDAKPEHGFHKGNLDIELALDAWDEAEGFDTFVLVSGDGDFAELIRRLKKRGKWCLVMSSKGHVAKELVQEAKFLDFKKLRDEIAK</sequence>
<protein>
    <submittedName>
        <fullName evidence="2">NYN domain-containing protein</fullName>
    </submittedName>
</protein>
<dbReference type="Gene3D" id="3.40.50.1010">
    <property type="entry name" value="5'-nuclease"/>
    <property type="match status" value="1"/>
</dbReference>
<organism evidence="2 3">
    <name type="scientific">Candidatus Abyssobacteria bacterium SURF_17</name>
    <dbReference type="NCBI Taxonomy" id="2093361"/>
    <lineage>
        <taxon>Bacteria</taxon>
        <taxon>Pseudomonadati</taxon>
        <taxon>Candidatus Hydrogenedentota</taxon>
        <taxon>Candidatus Abyssobacteria</taxon>
    </lineage>
</organism>
<gene>
    <name evidence="2" type="ORF">C4532_15705</name>
</gene>
<dbReference type="InterPro" id="IPR047140">
    <property type="entry name" value="LabA"/>
</dbReference>
<evidence type="ECO:0000313" key="2">
    <source>
        <dbReference type="EMBL" id="RJP66710.1"/>
    </source>
</evidence>
<evidence type="ECO:0000313" key="3">
    <source>
        <dbReference type="Proteomes" id="UP000285961"/>
    </source>
</evidence>
<comment type="caution">
    <text evidence="2">The sequence shown here is derived from an EMBL/GenBank/DDBJ whole genome shotgun (WGS) entry which is preliminary data.</text>
</comment>